<evidence type="ECO:0000256" key="1">
    <source>
        <dbReference type="SAM" id="Phobius"/>
    </source>
</evidence>
<keyword evidence="1" id="KW-1133">Transmembrane helix</keyword>
<proteinExistence type="predicted"/>
<organism evidence="2 3">
    <name type="scientific">Candidatus Nitrosomarinus catalinensis</name>
    <dbReference type="NCBI Taxonomy" id="1898749"/>
    <lineage>
        <taxon>Archaea</taxon>
        <taxon>Nitrososphaerota</taxon>
        <taxon>Nitrososphaeria</taxon>
        <taxon>Nitrosopumilales</taxon>
        <taxon>Nitrosopumilaceae</taxon>
        <taxon>Candidatus Nitrosomarinus</taxon>
    </lineage>
</organism>
<keyword evidence="3" id="KW-1185">Reference proteome</keyword>
<dbReference type="GeneID" id="32901418"/>
<dbReference type="AlphaFoldDB" id="A0A2Z2HPY0"/>
<sequence>MQQTTQQKPPVLKFLAIISIATAVILVLTITPWNIMPTSVTEDVQVIATTEIGCIGESALGHSVVVENCQAKVGDIISATFYVPALEQNGYYDKIQEKLEKVTP</sequence>
<keyword evidence="1" id="KW-0812">Transmembrane</keyword>
<feature type="transmembrane region" description="Helical" evidence="1">
    <location>
        <begin position="12"/>
        <end position="33"/>
    </location>
</feature>
<name>A0A2Z2HPY0_9ARCH</name>
<keyword evidence="1" id="KW-0472">Membrane</keyword>
<gene>
    <name evidence="2" type="ORF">NMSP_0957</name>
</gene>
<dbReference type="RefSeq" id="WP_086907658.1">
    <property type="nucleotide sequence ID" value="NZ_CP021324.1"/>
</dbReference>
<dbReference type="KEGG" id="nct:NMSP_0957"/>
<dbReference type="OrthoDB" id="2152at2157"/>
<accession>A0A2Z2HPY0</accession>
<dbReference type="EMBL" id="CP021324">
    <property type="protein sequence ID" value="ARS64576.1"/>
    <property type="molecule type" value="Genomic_DNA"/>
</dbReference>
<protein>
    <submittedName>
        <fullName evidence="2">Uncharacterized protein</fullName>
    </submittedName>
</protein>
<dbReference type="Proteomes" id="UP000249949">
    <property type="component" value="Chromosome"/>
</dbReference>
<reference evidence="2 3" key="1">
    <citation type="journal article" date="2017" name="Environ. Microbiol.">
        <title>Genome and epigenome of a novel marine Thaumarchaeota strain suggest viral infection, phosphorothioation DNA modification and multiple restriction systems.</title>
        <authorList>
            <person name="Ahlgren N.A."/>
            <person name="Chen Y."/>
            <person name="Needham D.M."/>
            <person name="Parada A.E."/>
            <person name="Sachdeva R."/>
            <person name="Trinh V."/>
            <person name="Chen T."/>
            <person name="Fuhrman J.A."/>
        </authorList>
    </citation>
    <scope>NUCLEOTIDE SEQUENCE [LARGE SCALE GENOMIC DNA]</scope>
    <source>
        <strain evidence="2 3">SPOT01</strain>
    </source>
</reference>
<evidence type="ECO:0000313" key="2">
    <source>
        <dbReference type="EMBL" id="ARS64576.1"/>
    </source>
</evidence>
<evidence type="ECO:0000313" key="3">
    <source>
        <dbReference type="Proteomes" id="UP000249949"/>
    </source>
</evidence>